<comment type="subcellular location">
    <subcellularLocation>
        <location evidence="1">Mitochondrion membrane</location>
        <topology evidence="1">Multi-pass membrane protein</topology>
    </subcellularLocation>
</comment>
<name>A0A813Q048_9BILA</name>
<keyword evidence="3 10" id="KW-0813">Transport</keyword>
<evidence type="ECO:0000313" key="13">
    <source>
        <dbReference type="EMBL" id="CAF1484205.1"/>
    </source>
</evidence>
<evidence type="ECO:0000256" key="4">
    <source>
        <dbReference type="ARBA" id="ARBA00022692"/>
    </source>
</evidence>
<evidence type="ECO:0000256" key="2">
    <source>
        <dbReference type="ARBA" id="ARBA00006375"/>
    </source>
</evidence>
<evidence type="ECO:0000256" key="8">
    <source>
        <dbReference type="ARBA" id="ARBA00023136"/>
    </source>
</evidence>
<proteinExistence type="inferred from homology"/>
<evidence type="ECO:0000256" key="7">
    <source>
        <dbReference type="ARBA" id="ARBA00023128"/>
    </source>
</evidence>
<dbReference type="AlphaFoldDB" id="A0A813Q048"/>
<dbReference type="PANTHER" id="PTHR45624:SF10">
    <property type="entry name" value="SLC (SOLUTE CARRIER) HOMOLOG"/>
    <property type="match status" value="1"/>
</dbReference>
<dbReference type="PROSITE" id="PS50920">
    <property type="entry name" value="SOLCAR"/>
    <property type="match status" value="3"/>
</dbReference>
<dbReference type="GO" id="GO:0031966">
    <property type="term" value="C:mitochondrial membrane"/>
    <property type="evidence" value="ECO:0007669"/>
    <property type="project" value="UniProtKB-SubCell"/>
</dbReference>
<dbReference type="PANTHER" id="PTHR45624">
    <property type="entry name" value="MITOCHONDRIAL BASIC AMINO ACIDS TRANSPORTER-RELATED"/>
    <property type="match status" value="1"/>
</dbReference>
<dbReference type="OrthoDB" id="193856at2759"/>
<evidence type="ECO:0000256" key="1">
    <source>
        <dbReference type="ARBA" id="ARBA00004225"/>
    </source>
</evidence>
<dbReference type="Proteomes" id="UP000663877">
    <property type="component" value="Unassembled WGS sequence"/>
</dbReference>
<dbReference type="SUPFAM" id="SSF103506">
    <property type="entry name" value="Mitochondrial carrier"/>
    <property type="match status" value="1"/>
</dbReference>
<dbReference type="GO" id="GO:0022857">
    <property type="term" value="F:transmembrane transporter activity"/>
    <property type="evidence" value="ECO:0007669"/>
    <property type="project" value="TreeGrafter"/>
</dbReference>
<dbReference type="PRINTS" id="PR00926">
    <property type="entry name" value="MITOCARRIER"/>
</dbReference>
<organism evidence="12 15">
    <name type="scientific">Adineta steineri</name>
    <dbReference type="NCBI Taxonomy" id="433720"/>
    <lineage>
        <taxon>Eukaryota</taxon>
        <taxon>Metazoa</taxon>
        <taxon>Spiralia</taxon>
        <taxon>Gnathifera</taxon>
        <taxon>Rotifera</taxon>
        <taxon>Eurotatoria</taxon>
        <taxon>Bdelloidea</taxon>
        <taxon>Adinetida</taxon>
        <taxon>Adinetidae</taxon>
        <taxon>Adineta</taxon>
    </lineage>
</organism>
<protein>
    <submittedName>
        <fullName evidence="12">Uncharacterized protein</fullName>
    </submittedName>
</protein>
<sequence>MALDFGFGFVAGVTGTIAGYPFDTVKVRLQTQTLNHRLYSGSLDCFIKIAKQESILGFYKGMSSPMIGVALINGIVFSVQNASKGLFDNPDTYTALAITGAMAGCVQAFICSPIELVKTRLQIQGIGQQRKLFALSTHLYNGPVDCLRKSYDRRGFQQGVMRGLSMTLARDIPSFAAYFPAWQFFVVHCSPTGKESDMPMYMSLIGGGFTGIAAWTVSYPFDVIKSRYQASREHVYKGVWDCAVKSFRTEGWQVFTRGFLPCTLRAIPTNAFTYPVYALLKRTFDAPRDDDSIITTPVPTTTKPVIKSKSSVPTKVKPPPPPSTSSISPIQSM</sequence>
<feature type="compositionally biased region" description="Low complexity" evidence="11">
    <location>
        <begin position="293"/>
        <end position="315"/>
    </location>
</feature>
<evidence type="ECO:0000256" key="6">
    <source>
        <dbReference type="ARBA" id="ARBA00022989"/>
    </source>
</evidence>
<evidence type="ECO:0000313" key="15">
    <source>
        <dbReference type="Proteomes" id="UP000663877"/>
    </source>
</evidence>
<comment type="caution">
    <text evidence="12">The sequence shown here is derived from an EMBL/GenBank/DDBJ whole genome shotgun (WGS) entry which is preliminary data.</text>
</comment>
<keyword evidence="4 9" id="KW-0812">Transmembrane</keyword>
<keyword evidence="6" id="KW-1133">Transmembrane helix</keyword>
<keyword evidence="7" id="KW-0496">Mitochondrion</keyword>
<keyword evidence="8 9" id="KW-0472">Membrane</keyword>
<feature type="repeat" description="Solcar" evidence="9">
    <location>
        <begin position="198"/>
        <end position="283"/>
    </location>
</feature>
<dbReference type="InterPro" id="IPR002067">
    <property type="entry name" value="MCP"/>
</dbReference>
<dbReference type="EMBL" id="CAJNOM010000523">
    <property type="protein sequence ID" value="CAF1484205.1"/>
    <property type="molecule type" value="Genomic_DNA"/>
</dbReference>
<evidence type="ECO:0000256" key="3">
    <source>
        <dbReference type="ARBA" id="ARBA00022448"/>
    </source>
</evidence>
<dbReference type="Gene3D" id="1.50.40.10">
    <property type="entry name" value="Mitochondrial carrier domain"/>
    <property type="match status" value="1"/>
</dbReference>
<keyword evidence="5" id="KW-0677">Repeat</keyword>
<feature type="compositionally biased region" description="Low complexity" evidence="11">
    <location>
        <begin position="324"/>
        <end position="333"/>
    </location>
</feature>
<dbReference type="InterPro" id="IPR050567">
    <property type="entry name" value="Mitochondrial_Carrier"/>
</dbReference>
<accession>A0A813Q048</accession>
<evidence type="ECO:0000256" key="9">
    <source>
        <dbReference type="PROSITE-ProRule" id="PRU00282"/>
    </source>
</evidence>
<evidence type="ECO:0000256" key="10">
    <source>
        <dbReference type="RuleBase" id="RU000488"/>
    </source>
</evidence>
<feature type="region of interest" description="Disordered" evidence="11">
    <location>
        <begin position="293"/>
        <end position="333"/>
    </location>
</feature>
<evidence type="ECO:0000256" key="11">
    <source>
        <dbReference type="SAM" id="MobiDB-lite"/>
    </source>
</evidence>
<dbReference type="InterPro" id="IPR023395">
    <property type="entry name" value="MCP_dom_sf"/>
</dbReference>
<evidence type="ECO:0000313" key="14">
    <source>
        <dbReference type="Proteomes" id="UP000663832"/>
    </source>
</evidence>
<feature type="repeat" description="Solcar" evidence="9">
    <location>
        <begin position="6"/>
        <end position="86"/>
    </location>
</feature>
<dbReference type="InterPro" id="IPR018108">
    <property type="entry name" value="MCP_transmembrane"/>
</dbReference>
<comment type="similarity">
    <text evidence="2 10">Belongs to the mitochondrial carrier (TC 2.A.29) family.</text>
</comment>
<dbReference type="EMBL" id="CAJNOI010000007">
    <property type="protein sequence ID" value="CAF0758668.1"/>
    <property type="molecule type" value="Genomic_DNA"/>
</dbReference>
<evidence type="ECO:0000256" key="5">
    <source>
        <dbReference type="ARBA" id="ARBA00022737"/>
    </source>
</evidence>
<dbReference type="Proteomes" id="UP000663832">
    <property type="component" value="Unassembled WGS sequence"/>
</dbReference>
<keyword evidence="14" id="KW-1185">Reference proteome</keyword>
<reference evidence="12" key="1">
    <citation type="submission" date="2021-02" db="EMBL/GenBank/DDBJ databases">
        <authorList>
            <person name="Nowell W R."/>
        </authorList>
    </citation>
    <scope>NUCLEOTIDE SEQUENCE</scope>
</reference>
<dbReference type="Pfam" id="PF00153">
    <property type="entry name" value="Mito_carr"/>
    <property type="match status" value="3"/>
</dbReference>
<evidence type="ECO:0000313" key="12">
    <source>
        <dbReference type="EMBL" id="CAF0758668.1"/>
    </source>
</evidence>
<feature type="repeat" description="Solcar" evidence="9">
    <location>
        <begin position="91"/>
        <end position="188"/>
    </location>
</feature>
<gene>
    <name evidence="12" type="ORF">BJG266_LOCUS2873</name>
    <name evidence="13" type="ORF">QVE165_LOCUS42438</name>
</gene>